<dbReference type="InterPro" id="IPR050087">
    <property type="entry name" value="AON_synthase_class-II"/>
</dbReference>
<name>A0A1Y6C4G4_9BACT</name>
<evidence type="ECO:0000256" key="2">
    <source>
        <dbReference type="ARBA" id="ARBA00022679"/>
    </source>
</evidence>
<dbReference type="Gene3D" id="3.90.1150.10">
    <property type="entry name" value="Aspartate Aminotransferase, domain 1"/>
    <property type="match status" value="1"/>
</dbReference>
<accession>A0A1Y6C4G4</accession>
<dbReference type="GO" id="GO:0009102">
    <property type="term" value="P:biotin biosynthetic process"/>
    <property type="evidence" value="ECO:0007669"/>
    <property type="project" value="TreeGrafter"/>
</dbReference>
<keyword evidence="7" id="KW-1185">Reference proteome</keyword>
<feature type="region of interest" description="Disordered" evidence="4">
    <location>
        <begin position="33"/>
        <end position="54"/>
    </location>
</feature>
<reference evidence="7" key="1">
    <citation type="submission" date="2017-04" db="EMBL/GenBank/DDBJ databases">
        <authorList>
            <person name="Varghese N."/>
            <person name="Submissions S."/>
        </authorList>
    </citation>
    <scope>NUCLEOTIDE SEQUENCE [LARGE SCALE GENOMIC DNA]</scope>
    <source>
        <strain evidence="7">RKEM611</strain>
    </source>
</reference>
<evidence type="ECO:0000256" key="3">
    <source>
        <dbReference type="ARBA" id="ARBA00022898"/>
    </source>
</evidence>
<dbReference type="PANTHER" id="PTHR13693">
    <property type="entry name" value="CLASS II AMINOTRANSFERASE/8-AMINO-7-OXONONANOATE SYNTHASE"/>
    <property type="match status" value="1"/>
</dbReference>
<dbReference type="STRING" id="1513793.SAMN06296036_11096"/>
<gene>
    <name evidence="6" type="ORF">SAMN06296036_11096</name>
</gene>
<dbReference type="Proteomes" id="UP000192907">
    <property type="component" value="Unassembled WGS sequence"/>
</dbReference>
<dbReference type="InterPro" id="IPR015424">
    <property type="entry name" value="PyrdxlP-dep_Trfase"/>
</dbReference>
<dbReference type="GO" id="GO:0030170">
    <property type="term" value="F:pyridoxal phosphate binding"/>
    <property type="evidence" value="ECO:0007669"/>
    <property type="project" value="InterPro"/>
</dbReference>
<dbReference type="InterPro" id="IPR004839">
    <property type="entry name" value="Aminotransferase_I/II_large"/>
</dbReference>
<dbReference type="RefSeq" id="WP_159455378.1">
    <property type="nucleotide sequence ID" value="NZ_FWZT01000010.1"/>
</dbReference>
<feature type="domain" description="Aminotransferase class I/classII large" evidence="5">
    <location>
        <begin position="50"/>
        <end position="390"/>
    </location>
</feature>
<sequence>MTVTTELPSTKTRSRQPGWAALQQIVAKQMARIDRQGRRRELPKTPPQNSIDLTHNDYLGLRQRNDLQAKTREAIASLPMGSGGSRLLGGNHPVFNALEADFSKLKGVAASLYFPSGYTANEAICRALINPAVAVFCDELNHASIMDGIRLARVSPERKTLFPHNDMDALEVGLAKSQAKLNLVMTESVFSMDGDFAPLEKLKQLCDRYQGILIVDEAHGLGVYGPQGEGCLGDADVDPNEVISINPCGKGLGASGAFVSGPEWLIEYLINTARGFIYTTAPSPWLAAGLLQTLDMVATMAAERAWLKHITTDVRTRLHKIGYKVSTSGSHILPLVIGDESQALAFESKLKEQGIFCKAVRPPTVPAGTSRLRLSLHAGLSQSEIDQLIYSLERLYHEL</sequence>
<protein>
    <submittedName>
        <fullName evidence="6">8-amino-7-oxononanoate synthase</fullName>
    </submittedName>
</protein>
<dbReference type="SUPFAM" id="SSF53383">
    <property type="entry name" value="PLP-dependent transferases"/>
    <property type="match status" value="1"/>
</dbReference>
<comment type="cofactor">
    <cofactor evidence="1">
        <name>pyridoxal 5'-phosphate</name>
        <dbReference type="ChEBI" id="CHEBI:597326"/>
    </cofactor>
</comment>
<dbReference type="GO" id="GO:0008710">
    <property type="term" value="F:8-amino-7-oxononanoate synthase activity"/>
    <property type="evidence" value="ECO:0007669"/>
    <property type="project" value="TreeGrafter"/>
</dbReference>
<evidence type="ECO:0000313" key="7">
    <source>
        <dbReference type="Proteomes" id="UP000192907"/>
    </source>
</evidence>
<dbReference type="InterPro" id="IPR015421">
    <property type="entry name" value="PyrdxlP-dep_Trfase_major"/>
</dbReference>
<dbReference type="Gene3D" id="3.40.640.10">
    <property type="entry name" value="Type I PLP-dependent aspartate aminotransferase-like (Major domain)"/>
    <property type="match status" value="1"/>
</dbReference>
<dbReference type="EMBL" id="FWZT01000010">
    <property type="protein sequence ID" value="SMF33587.1"/>
    <property type="molecule type" value="Genomic_DNA"/>
</dbReference>
<dbReference type="Pfam" id="PF00155">
    <property type="entry name" value="Aminotran_1_2"/>
    <property type="match status" value="1"/>
</dbReference>
<dbReference type="InterPro" id="IPR015422">
    <property type="entry name" value="PyrdxlP-dep_Trfase_small"/>
</dbReference>
<organism evidence="6 7">
    <name type="scientific">Pseudobacteriovorax antillogorgiicola</name>
    <dbReference type="NCBI Taxonomy" id="1513793"/>
    <lineage>
        <taxon>Bacteria</taxon>
        <taxon>Pseudomonadati</taxon>
        <taxon>Bdellovibrionota</taxon>
        <taxon>Oligoflexia</taxon>
        <taxon>Oligoflexales</taxon>
        <taxon>Pseudobacteriovoracaceae</taxon>
        <taxon>Pseudobacteriovorax</taxon>
    </lineage>
</organism>
<evidence type="ECO:0000313" key="6">
    <source>
        <dbReference type="EMBL" id="SMF33587.1"/>
    </source>
</evidence>
<dbReference type="AlphaFoldDB" id="A0A1Y6C4G4"/>
<keyword evidence="3" id="KW-0663">Pyridoxal phosphate</keyword>
<evidence type="ECO:0000256" key="4">
    <source>
        <dbReference type="SAM" id="MobiDB-lite"/>
    </source>
</evidence>
<evidence type="ECO:0000256" key="1">
    <source>
        <dbReference type="ARBA" id="ARBA00001933"/>
    </source>
</evidence>
<evidence type="ECO:0000259" key="5">
    <source>
        <dbReference type="Pfam" id="PF00155"/>
    </source>
</evidence>
<keyword evidence="2" id="KW-0808">Transferase</keyword>
<feature type="compositionally biased region" description="Basic and acidic residues" evidence="4">
    <location>
        <begin position="33"/>
        <end position="43"/>
    </location>
</feature>
<proteinExistence type="predicted"/>
<dbReference type="PANTHER" id="PTHR13693:SF100">
    <property type="entry name" value="8-AMINO-7-OXONONANOATE SYNTHASE"/>
    <property type="match status" value="1"/>
</dbReference>